<sequence length="387" mass="44505">MQLSAYCAYENIRKACICAVRAIRQDEVTGQPEKSERRACTPETSEHQHKRLARRLWSEADAGEHHPLFLTQELDSISKNGTDIKLVYYFCNHQLRSTTAIDVLRTVLWQILRDEVAGAISLYEKYFKNDVTTTLMSFVSLWAMLEDLLAQRLRCRHIYLVLDGLDECDKQSAHELSQKLAAMPSLAQDSPHTDFHAIIISRDTVRLRSLPRIKLDLDHDQEVSRDIQIFVTARVAELSILDGYTDSFHQELEHTLIKKAEGTFLWIGFAMSEIGQEQTCSAVLRVARSFPAGLTGFYSRMLLQVDRRRQSDVARILQWVCLAKRPLRVVEMADVLAVDAERGMAREQLVRDAVVECRPMLRITRPETFFDVHLRQYVSAEIVSFIH</sequence>
<evidence type="ECO:0000259" key="2">
    <source>
        <dbReference type="Pfam" id="PF24883"/>
    </source>
</evidence>
<name>A0A9Q9EFB6_9PEZI</name>
<protein>
    <submittedName>
        <fullName evidence="3">P-loop containing nucleoside triphosphate hydrolase</fullName>
    </submittedName>
</protein>
<evidence type="ECO:0000256" key="1">
    <source>
        <dbReference type="ARBA" id="ARBA00022737"/>
    </source>
</evidence>
<keyword evidence="4" id="KW-1185">Reference proteome</keyword>
<dbReference type="InterPro" id="IPR027417">
    <property type="entry name" value="P-loop_NTPase"/>
</dbReference>
<proteinExistence type="predicted"/>
<dbReference type="OrthoDB" id="5418336at2759"/>
<gene>
    <name evidence="3" type="ORF">Slin15195_G003620</name>
</gene>
<dbReference type="InterPro" id="IPR056884">
    <property type="entry name" value="NPHP3-like_N"/>
</dbReference>
<dbReference type="PANTHER" id="PTHR10039:SF14">
    <property type="entry name" value="NACHT DOMAIN-CONTAINING PROTEIN"/>
    <property type="match status" value="1"/>
</dbReference>
<evidence type="ECO:0000313" key="3">
    <source>
        <dbReference type="EMBL" id="USW47043.1"/>
    </source>
</evidence>
<keyword evidence="1" id="KW-0677">Repeat</keyword>
<reference evidence="3" key="1">
    <citation type="submission" date="2022-06" db="EMBL/GenBank/DDBJ databases">
        <title>Complete genome sequences of two strains of the flax pathogen Septoria linicola.</title>
        <authorList>
            <person name="Lapalu N."/>
            <person name="Simon A."/>
            <person name="Demenou B."/>
            <person name="Paumier D."/>
            <person name="Guillot M.-P."/>
            <person name="Gout L."/>
            <person name="Valade R."/>
        </authorList>
    </citation>
    <scope>NUCLEOTIDE SEQUENCE</scope>
    <source>
        <strain evidence="3">SE15195</strain>
    </source>
</reference>
<feature type="domain" description="Nephrocystin 3-like N-terminal" evidence="2">
    <location>
        <begin position="74"/>
        <end position="202"/>
    </location>
</feature>
<evidence type="ECO:0000313" key="4">
    <source>
        <dbReference type="Proteomes" id="UP001056384"/>
    </source>
</evidence>
<dbReference type="GO" id="GO:0016787">
    <property type="term" value="F:hydrolase activity"/>
    <property type="evidence" value="ECO:0007669"/>
    <property type="project" value="UniProtKB-KW"/>
</dbReference>
<organism evidence="3 4">
    <name type="scientific">Septoria linicola</name>
    <dbReference type="NCBI Taxonomy" id="215465"/>
    <lineage>
        <taxon>Eukaryota</taxon>
        <taxon>Fungi</taxon>
        <taxon>Dikarya</taxon>
        <taxon>Ascomycota</taxon>
        <taxon>Pezizomycotina</taxon>
        <taxon>Dothideomycetes</taxon>
        <taxon>Dothideomycetidae</taxon>
        <taxon>Mycosphaerellales</taxon>
        <taxon>Mycosphaerellaceae</taxon>
        <taxon>Septoria</taxon>
    </lineage>
</organism>
<dbReference type="PANTHER" id="PTHR10039">
    <property type="entry name" value="AMELOGENIN"/>
    <property type="match status" value="1"/>
</dbReference>
<dbReference type="AlphaFoldDB" id="A0A9Q9EFB6"/>
<keyword evidence="3" id="KW-0378">Hydrolase</keyword>
<dbReference type="Pfam" id="PF24883">
    <property type="entry name" value="NPHP3_N"/>
    <property type="match status" value="1"/>
</dbReference>
<dbReference type="Gene3D" id="3.40.50.300">
    <property type="entry name" value="P-loop containing nucleotide triphosphate hydrolases"/>
    <property type="match status" value="1"/>
</dbReference>
<dbReference type="EMBL" id="CP099418">
    <property type="protein sequence ID" value="USW47043.1"/>
    <property type="molecule type" value="Genomic_DNA"/>
</dbReference>
<accession>A0A9Q9EFB6</accession>
<dbReference type="Proteomes" id="UP001056384">
    <property type="component" value="Chromosome 1"/>
</dbReference>